<dbReference type="OrthoDB" id="86160at2"/>
<dbReference type="GO" id="GO:0016832">
    <property type="term" value="F:aldehyde-lyase activity"/>
    <property type="evidence" value="ECO:0007669"/>
    <property type="project" value="TreeGrafter"/>
</dbReference>
<dbReference type="HOGENOM" id="CLU_059964_3_2_4"/>
<evidence type="ECO:0000256" key="1">
    <source>
        <dbReference type="ARBA" id="ARBA00005568"/>
    </source>
</evidence>
<evidence type="ECO:0000256" key="2">
    <source>
        <dbReference type="ARBA" id="ARBA00022723"/>
    </source>
</evidence>
<proteinExistence type="inferred from homology"/>
<dbReference type="EMBL" id="HE965806">
    <property type="protein sequence ID" value="CCJ55246.1"/>
    <property type="molecule type" value="Genomic_DNA"/>
</dbReference>
<dbReference type="Pfam" id="PF03328">
    <property type="entry name" value="HpcH_HpaI"/>
    <property type="match status" value="1"/>
</dbReference>
<dbReference type="RefSeq" id="WP_003806957.1">
    <property type="nucleotide sequence ID" value="NC_019382.1"/>
</dbReference>
<feature type="domain" description="HpcH/HpaI aldolase/citrate lyase" evidence="4">
    <location>
        <begin position="25"/>
        <end position="236"/>
    </location>
</feature>
<dbReference type="GO" id="GO:0005737">
    <property type="term" value="C:cytoplasm"/>
    <property type="evidence" value="ECO:0007669"/>
    <property type="project" value="TreeGrafter"/>
</dbReference>
<accession>A0A0C6PA96</accession>
<dbReference type="PANTHER" id="PTHR30502:SF0">
    <property type="entry name" value="PHOSPHOENOLPYRUVATE CARBOXYLASE FAMILY PROTEIN"/>
    <property type="match status" value="1"/>
</dbReference>
<protein>
    <submittedName>
        <fullName evidence="5">Putative aldolase</fullName>
    </submittedName>
</protein>
<dbReference type="KEGG" id="bbh:BN112_3332"/>
<dbReference type="InterPro" id="IPR015813">
    <property type="entry name" value="Pyrv/PenolPyrv_kinase-like_dom"/>
</dbReference>
<comment type="similarity">
    <text evidence="1">Belongs to the HpcH/HpaI aldolase family.</text>
</comment>
<keyword evidence="3" id="KW-0456">Lyase</keyword>
<reference evidence="5 6" key="1">
    <citation type="journal article" date="2012" name="BMC Genomics">
        <title>Comparative genomics of the classical Bordetella subspecies: the evolution and exchange of virulence-associated diversity amongst closely related pathogens.</title>
        <authorList>
            <person name="Park J."/>
            <person name="Zhang Y."/>
            <person name="Buboltz A.M."/>
            <person name="Zhang X."/>
            <person name="Schuster S.C."/>
            <person name="Ahuja U."/>
            <person name="Liu M."/>
            <person name="Miller J.F."/>
            <person name="Sebaihia M."/>
            <person name="Bentley S.D."/>
            <person name="Parkhill J."/>
            <person name="Harvill E.T."/>
        </authorList>
    </citation>
    <scope>NUCLEOTIDE SEQUENCE [LARGE SCALE GENOMIC DNA]</scope>
    <source>
        <strain evidence="5 6">253</strain>
    </source>
</reference>
<keyword evidence="2" id="KW-0479">Metal-binding</keyword>
<dbReference type="InterPro" id="IPR050251">
    <property type="entry name" value="HpcH-HpaI_aldolase"/>
</dbReference>
<dbReference type="InterPro" id="IPR005000">
    <property type="entry name" value="Aldolase/citrate-lyase_domain"/>
</dbReference>
<evidence type="ECO:0000313" key="5">
    <source>
        <dbReference type="EMBL" id="CCJ55246.1"/>
    </source>
</evidence>
<dbReference type="PANTHER" id="PTHR30502">
    <property type="entry name" value="2-KETO-3-DEOXY-L-RHAMNONATE ALDOLASE"/>
    <property type="match status" value="1"/>
</dbReference>
<dbReference type="Proteomes" id="UP000007564">
    <property type="component" value="Chromosome"/>
</dbReference>
<dbReference type="InterPro" id="IPR040442">
    <property type="entry name" value="Pyrv_kinase-like_dom_sf"/>
</dbReference>
<dbReference type="GO" id="GO:0046872">
    <property type="term" value="F:metal ion binding"/>
    <property type="evidence" value="ECO:0007669"/>
    <property type="project" value="UniProtKB-KW"/>
</dbReference>
<dbReference type="Gene3D" id="3.20.20.60">
    <property type="entry name" value="Phosphoenolpyruvate-binding domains"/>
    <property type="match status" value="1"/>
</dbReference>
<dbReference type="SUPFAM" id="SSF51621">
    <property type="entry name" value="Phosphoenolpyruvate/pyruvate domain"/>
    <property type="match status" value="1"/>
</dbReference>
<gene>
    <name evidence="5" type="ORF">BN112_3332</name>
</gene>
<evidence type="ECO:0000313" key="6">
    <source>
        <dbReference type="Proteomes" id="UP000007564"/>
    </source>
</evidence>
<dbReference type="AlphaFoldDB" id="A0A0C6PA96"/>
<evidence type="ECO:0000259" key="4">
    <source>
        <dbReference type="Pfam" id="PF03328"/>
    </source>
</evidence>
<evidence type="ECO:0000256" key="3">
    <source>
        <dbReference type="ARBA" id="ARBA00023239"/>
    </source>
</evidence>
<sequence>MTTLKARLRQGQAITMIGNSLPDTYAAEMVASAGFDAVMIDLQHSAIGLHEVNDLARAVRAQGCAPVVRVAANDPAAITKVLDGGVDAVVAPMINSAEACRQFISACYYAPLGDRSFGPYLGQVIQRQSIQDYYAQTRDRLLPIAMIENEEGVRQAEQIMRTEGLGAIYVGASDLSIAMGMDCVPDYRNARLLDCIKGLIDLGERCGIPVGAFAPTLEDSLMLQSLGARILWVGSDQGFIKAGCAARAQQYHAESSPRR</sequence>
<organism evidence="5 6">
    <name type="scientific">Bordetella bronchiseptica 253</name>
    <dbReference type="NCBI Taxonomy" id="568707"/>
    <lineage>
        <taxon>Bacteria</taxon>
        <taxon>Pseudomonadati</taxon>
        <taxon>Pseudomonadota</taxon>
        <taxon>Betaproteobacteria</taxon>
        <taxon>Burkholderiales</taxon>
        <taxon>Alcaligenaceae</taxon>
        <taxon>Bordetella</taxon>
    </lineage>
</organism>
<dbReference type="GeneID" id="56481236"/>
<name>A0A0C6PA96_BORBO</name>